<dbReference type="Proteomes" id="UP000675920">
    <property type="component" value="Unplaced"/>
</dbReference>
<dbReference type="InterPro" id="IPR006283">
    <property type="entry name" value="ThiL-like"/>
</dbReference>
<feature type="binding site" evidence="2">
    <location>
        <position position="148"/>
    </location>
    <ligand>
        <name>ATP</name>
        <dbReference type="ChEBI" id="CHEBI:30616"/>
    </ligand>
</feature>
<dbReference type="EC" id="2.7.4.16" evidence="2"/>
<dbReference type="GO" id="GO:0009228">
    <property type="term" value="P:thiamine biosynthetic process"/>
    <property type="evidence" value="ECO:0007669"/>
    <property type="project" value="UniProtKB-KW"/>
</dbReference>
<keyword evidence="2" id="KW-0808">Transferase</keyword>
<keyword evidence="1 2" id="KW-0784">Thiamine biosynthesis</keyword>
<evidence type="ECO:0000313" key="6">
    <source>
        <dbReference type="Proteomes" id="UP000675920"/>
    </source>
</evidence>
<keyword evidence="2" id="KW-0067">ATP-binding</keyword>
<keyword evidence="2" id="KW-0547">Nucleotide-binding</keyword>
<evidence type="ECO:0000259" key="4">
    <source>
        <dbReference type="Pfam" id="PF00586"/>
    </source>
</evidence>
<gene>
    <name evidence="2 7" type="primary">thiL</name>
</gene>
<evidence type="ECO:0000256" key="3">
    <source>
        <dbReference type="SAM" id="MobiDB-lite"/>
    </source>
</evidence>
<feature type="binding site" evidence="2">
    <location>
        <position position="74"/>
    </location>
    <ligand>
        <name>Mg(2+)</name>
        <dbReference type="ChEBI" id="CHEBI:18420"/>
        <label>4</label>
    </ligand>
</feature>
<dbReference type="Pfam" id="PF02769">
    <property type="entry name" value="AIRS_C"/>
    <property type="match status" value="1"/>
</dbReference>
<comment type="pathway">
    <text evidence="2">Cofactor biosynthesis; thiamine diphosphate biosynthesis; thiamine diphosphate from thiamine phosphate: step 1/1.</text>
</comment>
<protein>
    <recommendedName>
        <fullName evidence="2">Thiamine-monophosphate kinase</fullName>
        <shortName evidence="2">TMP kinase</shortName>
        <shortName evidence="2">Thiamine-phosphate kinase</shortName>
        <ecNumber evidence="2">2.7.4.16</ecNumber>
    </recommendedName>
</protein>
<feature type="binding site" evidence="2">
    <location>
        <position position="241"/>
    </location>
    <ligand>
        <name>Mg(2+)</name>
        <dbReference type="ChEBI" id="CHEBI:18420"/>
        <label>5</label>
    </ligand>
</feature>
<dbReference type="CDD" id="cd02194">
    <property type="entry name" value="ThiL"/>
    <property type="match status" value="1"/>
</dbReference>
<feature type="binding site" evidence="2">
    <location>
        <position position="124"/>
    </location>
    <ligand>
        <name>Mg(2+)</name>
        <dbReference type="ChEBI" id="CHEBI:18420"/>
        <label>1</label>
    </ligand>
</feature>
<dbReference type="InterPro" id="IPR010918">
    <property type="entry name" value="PurM-like_C_dom"/>
</dbReference>
<feature type="binding site" evidence="2">
    <location>
        <position position="347"/>
    </location>
    <ligand>
        <name>substrate</name>
    </ligand>
</feature>
<comment type="catalytic activity">
    <reaction evidence="2">
        <text>thiamine phosphate + ATP = thiamine diphosphate + ADP</text>
        <dbReference type="Rhea" id="RHEA:15913"/>
        <dbReference type="ChEBI" id="CHEBI:30616"/>
        <dbReference type="ChEBI" id="CHEBI:37575"/>
        <dbReference type="ChEBI" id="CHEBI:58937"/>
        <dbReference type="ChEBI" id="CHEBI:456216"/>
        <dbReference type="EC" id="2.7.4.16"/>
    </reaction>
</comment>
<comment type="miscellaneous">
    <text evidence="2">Reaction mechanism of ThiL seems to utilize a direct, inline transfer of the gamma-phosphate of ATP to TMP rather than a phosphorylated enzyme intermediate.</text>
</comment>
<dbReference type="GO" id="GO:0009030">
    <property type="term" value="F:thiamine-phosphate kinase activity"/>
    <property type="evidence" value="ECO:0007669"/>
    <property type="project" value="UniProtKB-UniRule"/>
</dbReference>
<feature type="binding site" evidence="2">
    <location>
        <position position="74"/>
    </location>
    <ligand>
        <name>Mg(2+)</name>
        <dbReference type="ChEBI" id="CHEBI:18420"/>
        <label>3</label>
    </ligand>
</feature>
<feature type="binding site" evidence="2">
    <location>
        <position position="46"/>
    </location>
    <ligand>
        <name>Mg(2+)</name>
        <dbReference type="ChEBI" id="CHEBI:18420"/>
        <label>1</label>
    </ligand>
</feature>
<comment type="function">
    <text evidence="2">Catalyzes the ATP-dependent phosphorylation of thiamine-monophosphate (TMP) to form thiamine-pyrophosphate (TPP), the active form of vitamin B1.</text>
</comment>
<feature type="domain" description="PurM-like C-terminal" evidence="5">
    <location>
        <begin position="224"/>
        <end position="326"/>
    </location>
</feature>
<dbReference type="NCBIfam" id="TIGR01379">
    <property type="entry name" value="thiL"/>
    <property type="match status" value="1"/>
</dbReference>
<feature type="binding site" evidence="2">
    <location>
        <position position="46"/>
    </location>
    <ligand>
        <name>Mg(2+)</name>
        <dbReference type="ChEBI" id="CHEBI:18420"/>
        <label>2</label>
    </ligand>
</feature>
<comment type="similarity">
    <text evidence="2">Belongs to the thiamine-monophosphate kinase family.</text>
</comment>
<keyword evidence="6" id="KW-1185">Reference proteome</keyword>
<dbReference type="InterPro" id="IPR016188">
    <property type="entry name" value="PurM-like_N"/>
</dbReference>
<keyword evidence="2" id="KW-0460">Magnesium</keyword>
<dbReference type="Gene3D" id="3.30.1330.10">
    <property type="entry name" value="PurM-like, N-terminal domain"/>
    <property type="match status" value="1"/>
</dbReference>
<dbReference type="UniPathway" id="UPA00060">
    <property type="reaction ID" value="UER00142"/>
</dbReference>
<feature type="domain" description="PurM-like N-terminal" evidence="4">
    <location>
        <begin position="30"/>
        <end position="140"/>
    </location>
</feature>
<feature type="binding site" evidence="2">
    <location>
        <begin position="123"/>
        <end position="124"/>
    </location>
    <ligand>
        <name>ATP</name>
        <dbReference type="ChEBI" id="CHEBI:30616"/>
    </ligand>
</feature>
<dbReference type="InterPro" id="IPR036921">
    <property type="entry name" value="PurM-like_N_sf"/>
</dbReference>
<dbReference type="GO" id="GO:0000287">
    <property type="term" value="F:magnesium ion binding"/>
    <property type="evidence" value="ECO:0007669"/>
    <property type="project" value="UniProtKB-UniRule"/>
</dbReference>
<evidence type="ECO:0000313" key="7">
    <source>
        <dbReference type="RefSeq" id="WP_034410324.1"/>
    </source>
</evidence>
<reference evidence="7" key="1">
    <citation type="submission" date="2025-08" db="UniProtKB">
        <authorList>
            <consortium name="RefSeq"/>
        </authorList>
    </citation>
    <scope>IDENTIFICATION</scope>
</reference>
<dbReference type="PANTHER" id="PTHR30270">
    <property type="entry name" value="THIAMINE-MONOPHOSPHATE KINASE"/>
    <property type="match status" value="1"/>
</dbReference>
<feature type="binding site" evidence="2">
    <location>
        <position position="45"/>
    </location>
    <ligand>
        <name>Mg(2+)</name>
        <dbReference type="ChEBI" id="CHEBI:18420"/>
        <label>1</label>
    </ligand>
</feature>
<feature type="binding site" evidence="2">
    <location>
        <position position="32"/>
    </location>
    <ligand>
        <name>Mg(2+)</name>
        <dbReference type="ChEBI" id="CHEBI:18420"/>
        <label>4</label>
    </ligand>
</feature>
<feature type="region of interest" description="Disordered" evidence="3">
    <location>
        <begin position="185"/>
        <end position="211"/>
    </location>
</feature>
<dbReference type="HAMAP" id="MF_02128">
    <property type="entry name" value="TMP_kinase"/>
    <property type="match status" value="1"/>
</dbReference>
<sequence length="351" mass="35649">MGEFELIERLFRIPAAALAERRPGVLLGIGDDCALLDAGPLAVSTDMLIEGRHFFPDVDPAALGHKSLAVNLSDLAAMGAEPLAFTLALALPAERARDLAWCEAFAGGMLALAAGHGCALVGGDTTAGPLTISITVFGRVAPALAPRRDGARIGDDLWITGTIGDAALALEQLFAARGQGGAGVTKADSSAGGTDTDAVGASPDAGPAAIPTRHRLERPTPRCALGRRLPGLATSAIDISDGLAGDLGHVLAASGVDAVIDLDRLPLSPVLLALAPDARWRHALAGGDDYELCFTAPVAARDAVLAAAAVAATPIARAGSITARAGDRPAICWRRGDAPVALALRGFDHFA</sequence>
<dbReference type="PANTHER" id="PTHR30270:SF0">
    <property type="entry name" value="THIAMINE-MONOPHOSPHATE KINASE"/>
    <property type="match status" value="1"/>
</dbReference>
<dbReference type="InterPro" id="IPR036676">
    <property type="entry name" value="PurM-like_C_sf"/>
</dbReference>
<comment type="caution">
    <text evidence="2">Lacks conserved residue(s) required for the propagation of feature annotation.</text>
</comment>
<dbReference type="AlphaFoldDB" id="A0A8B6X858"/>
<feature type="binding site" evidence="2">
    <location>
        <position position="288"/>
    </location>
    <ligand>
        <name>substrate</name>
    </ligand>
</feature>
<dbReference type="GO" id="GO:0009229">
    <property type="term" value="P:thiamine diphosphate biosynthetic process"/>
    <property type="evidence" value="ECO:0007669"/>
    <property type="project" value="UniProtKB-UniRule"/>
</dbReference>
<keyword evidence="2" id="KW-0479">Metal-binding</keyword>
<evidence type="ECO:0000259" key="5">
    <source>
        <dbReference type="Pfam" id="PF02769"/>
    </source>
</evidence>
<feature type="binding site" evidence="2">
    <location>
        <position position="44"/>
    </location>
    <ligand>
        <name>Mg(2+)</name>
        <dbReference type="ChEBI" id="CHEBI:18420"/>
        <label>4</label>
    </ligand>
</feature>
<dbReference type="PIRSF" id="PIRSF005303">
    <property type="entry name" value="Thiam_monoph_kin"/>
    <property type="match status" value="1"/>
</dbReference>
<feature type="binding site" evidence="2">
    <location>
        <position position="240"/>
    </location>
    <ligand>
        <name>ATP</name>
        <dbReference type="ChEBI" id="CHEBI:30616"/>
    </ligand>
</feature>
<keyword evidence="2 7" id="KW-0418">Kinase</keyword>
<dbReference type="SUPFAM" id="SSF56042">
    <property type="entry name" value="PurM C-terminal domain-like"/>
    <property type="match status" value="1"/>
</dbReference>
<dbReference type="RefSeq" id="WP_034410324.1">
    <property type="nucleotide sequence ID" value="NZ_AXWS01000007.1"/>
</dbReference>
<feature type="binding site" evidence="2">
    <location>
        <position position="74"/>
    </location>
    <ligand>
        <name>Mg(2+)</name>
        <dbReference type="ChEBI" id="CHEBI:18420"/>
        <label>2</label>
    </ligand>
</feature>
<dbReference type="GO" id="GO:0005524">
    <property type="term" value="F:ATP binding"/>
    <property type="evidence" value="ECO:0007669"/>
    <property type="project" value="UniProtKB-UniRule"/>
</dbReference>
<feature type="binding site" evidence="2">
    <location>
        <position position="53"/>
    </location>
    <ligand>
        <name>substrate</name>
    </ligand>
</feature>
<feature type="binding site" evidence="2">
    <location>
        <position position="32"/>
    </location>
    <ligand>
        <name>Mg(2+)</name>
        <dbReference type="ChEBI" id="CHEBI:18420"/>
        <label>3</label>
    </ligand>
</feature>
<organism evidence="6 7">
    <name type="scientific">Derxia gummosa DSM 723</name>
    <dbReference type="NCBI Taxonomy" id="1121388"/>
    <lineage>
        <taxon>Bacteria</taxon>
        <taxon>Pseudomonadati</taxon>
        <taxon>Pseudomonadota</taxon>
        <taxon>Betaproteobacteria</taxon>
        <taxon>Burkholderiales</taxon>
        <taxon>Alcaligenaceae</taxon>
        <taxon>Derxia</taxon>
    </lineage>
</organism>
<name>A0A8B6X858_9BURK</name>
<accession>A0A8B6X858</accession>
<proteinExistence type="inferred from homology"/>
<dbReference type="SUPFAM" id="SSF55326">
    <property type="entry name" value="PurM N-terminal domain-like"/>
    <property type="match status" value="1"/>
</dbReference>
<evidence type="ECO:0000256" key="1">
    <source>
        <dbReference type="ARBA" id="ARBA00022977"/>
    </source>
</evidence>
<dbReference type="OrthoDB" id="9802811at2"/>
<dbReference type="Gene3D" id="3.90.650.10">
    <property type="entry name" value="PurM-like C-terminal domain"/>
    <property type="match status" value="1"/>
</dbReference>
<feature type="binding site" evidence="2">
    <location>
        <position position="238"/>
    </location>
    <ligand>
        <name>Mg(2+)</name>
        <dbReference type="ChEBI" id="CHEBI:18420"/>
        <label>3</label>
    </ligand>
</feature>
<dbReference type="Pfam" id="PF00586">
    <property type="entry name" value="AIRS"/>
    <property type="match status" value="1"/>
</dbReference>
<evidence type="ECO:0000256" key="2">
    <source>
        <dbReference type="HAMAP-Rule" id="MF_02128"/>
    </source>
</evidence>